<evidence type="ECO:0000313" key="3">
    <source>
        <dbReference type="EMBL" id="NUZ07450.1"/>
    </source>
</evidence>
<comment type="caution">
    <text evidence="3">The sequence shown here is derived from an EMBL/GenBank/DDBJ whole genome shotgun (WGS) entry which is preliminary data.</text>
</comment>
<evidence type="ECO:0000256" key="2">
    <source>
        <dbReference type="SAM" id="SignalP"/>
    </source>
</evidence>
<dbReference type="EMBL" id="JABWMJ010000008">
    <property type="protein sequence ID" value="NUZ07450.1"/>
    <property type="molecule type" value="Genomic_DNA"/>
</dbReference>
<protein>
    <submittedName>
        <fullName evidence="3">Tripartite tricarboxylate transporter substrate binding protein</fullName>
    </submittedName>
</protein>
<reference evidence="3 4" key="1">
    <citation type="submission" date="2020-06" db="EMBL/GenBank/DDBJ databases">
        <title>Schlegella sp. ID0723 isolated from air conditioner.</title>
        <authorList>
            <person name="Kim D.Y."/>
            <person name="Kim D.-U."/>
        </authorList>
    </citation>
    <scope>NUCLEOTIDE SEQUENCE [LARGE SCALE GENOMIC DNA]</scope>
    <source>
        <strain evidence="3 4">ID0723</strain>
    </source>
</reference>
<dbReference type="Gene3D" id="3.40.190.10">
    <property type="entry name" value="Periplasmic binding protein-like II"/>
    <property type="match status" value="1"/>
</dbReference>
<feature type="chain" id="PRO_5031552245" evidence="2">
    <location>
        <begin position="26"/>
        <end position="323"/>
    </location>
</feature>
<dbReference type="RefSeq" id="WP_176070300.1">
    <property type="nucleotide sequence ID" value="NZ_JABWMJ010000008.1"/>
</dbReference>
<dbReference type="AlphaFoldDB" id="A0A7Y6NQF2"/>
<dbReference type="InterPro" id="IPR005064">
    <property type="entry name" value="BUG"/>
</dbReference>
<accession>A0A7Y6NQF2</accession>
<dbReference type="PIRSF" id="PIRSF017082">
    <property type="entry name" value="YflP"/>
    <property type="match status" value="1"/>
</dbReference>
<comment type="similarity">
    <text evidence="1">Belongs to the UPF0065 (bug) family.</text>
</comment>
<dbReference type="Pfam" id="PF03401">
    <property type="entry name" value="TctC"/>
    <property type="match status" value="1"/>
</dbReference>
<organism evidence="3 4">
    <name type="scientific">Piscinibacter koreensis</name>
    <dbReference type="NCBI Taxonomy" id="2742824"/>
    <lineage>
        <taxon>Bacteria</taxon>
        <taxon>Pseudomonadati</taxon>
        <taxon>Pseudomonadota</taxon>
        <taxon>Betaproteobacteria</taxon>
        <taxon>Burkholderiales</taxon>
        <taxon>Sphaerotilaceae</taxon>
        <taxon>Piscinibacter</taxon>
    </lineage>
</organism>
<sequence length="323" mass="32967">MNVLYRILLGLLATAGSIVSMPAAAQTWPSKPVQLIVPQGAGGSTDALARLLAPLLGERLGQTVVIDNRAGAGGVLGVSTLAKAPADGYTLLFGSSTTVAANAFLYASFPIDPLKDLVPLALAADAPFVIVVPGSSPSKSLRELVATAKASPGKLNYGFGTSSGLLCMELLKSAAGIDIAKVPYKASAQALTDLIGGQLDVVCEPLSSSAPNAKAGRLRILAGTGTQRSSLAPELETVGEAGVKGMAYSAWVGFFAPAGVPRDVSAKLGRELMAILRDPAVQDKMRAISWEPRPGDAEALAELLRAEIKAVAATVKAAGIKAE</sequence>
<feature type="signal peptide" evidence="2">
    <location>
        <begin position="1"/>
        <end position="25"/>
    </location>
</feature>
<dbReference type="Proteomes" id="UP000529637">
    <property type="component" value="Unassembled WGS sequence"/>
</dbReference>
<name>A0A7Y6NQF2_9BURK</name>
<evidence type="ECO:0000313" key="4">
    <source>
        <dbReference type="Proteomes" id="UP000529637"/>
    </source>
</evidence>
<dbReference type="Gene3D" id="3.40.190.150">
    <property type="entry name" value="Bordetella uptake gene, domain 1"/>
    <property type="match status" value="1"/>
</dbReference>
<proteinExistence type="inferred from homology"/>
<gene>
    <name evidence="3" type="ORF">HQN59_16930</name>
</gene>
<dbReference type="InterPro" id="IPR042100">
    <property type="entry name" value="Bug_dom1"/>
</dbReference>
<dbReference type="CDD" id="cd07012">
    <property type="entry name" value="PBP2_Bug_TTT"/>
    <property type="match status" value="1"/>
</dbReference>
<evidence type="ECO:0000256" key="1">
    <source>
        <dbReference type="ARBA" id="ARBA00006987"/>
    </source>
</evidence>
<dbReference type="PANTHER" id="PTHR42928:SF5">
    <property type="entry name" value="BLR1237 PROTEIN"/>
    <property type="match status" value="1"/>
</dbReference>
<dbReference type="SUPFAM" id="SSF53850">
    <property type="entry name" value="Periplasmic binding protein-like II"/>
    <property type="match status" value="1"/>
</dbReference>
<dbReference type="PANTHER" id="PTHR42928">
    <property type="entry name" value="TRICARBOXYLATE-BINDING PROTEIN"/>
    <property type="match status" value="1"/>
</dbReference>
<keyword evidence="2" id="KW-0732">Signal</keyword>
<keyword evidence="4" id="KW-1185">Reference proteome</keyword>